<dbReference type="GO" id="GO:0005829">
    <property type="term" value="C:cytosol"/>
    <property type="evidence" value="ECO:0007669"/>
    <property type="project" value="TreeGrafter"/>
</dbReference>
<keyword evidence="6 8" id="KW-0539">Nucleus</keyword>
<reference evidence="9 10" key="1">
    <citation type="journal article" date="2014" name="PLoS Genet.">
        <title>Analysis of the Phlebiopsis gigantea genome, transcriptome and secretome provides insight into its pioneer colonization strategies of wood.</title>
        <authorList>
            <person name="Hori C."/>
            <person name="Ishida T."/>
            <person name="Igarashi K."/>
            <person name="Samejima M."/>
            <person name="Suzuki H."/>
            <person name="Master E."/>
            <person name="Ferreira P."/>
            <person name="Ruiz-Duenas F.J."/>
            <person name="Held B."/>
            <person name="Canessa P."/>
            <person name="Larrondo L.F."/>
            <person name="Schmoll M."/>
            <person name="Druzhinina I.S."/>
            <person name="Kubicek C.P."/>
            <person name="Gaskell J.A."/>
            <person name="Kersten P."/>
            <person name="St John F."/>
            <person name="Glasner J."/>
            <person name="Sabat G."/>
            <person name="Splinter BonDurant S."/>
            <person name="Syed K."/>
            <person name="Yadav J."/>
            <person name="Mgbeahuruike A.C."/>
            <person name="Kovalchuk A."/>
            <person name="Asiegbu F.O."/>
            <person name="Lackner G."/>
            <person name="Hoffmeister D."/>
            <person name="Rencoret J."/>
            <person name="Gutierrez A."/>
            <person name="Sun H."/>
            <person name="Lindquist E."/>
            <person name="Barry K."/>
            <person name="Riley R."/>
            <person name="Grigoriev I.V."/>
            <person name="Henrissat B."/>
            <person name="Kues U."/>
            <person name="Berka R.M."/>
            <person name="Martinez A.T."/>
            <person name="Covert S.F."/>
            <person name="Blanchette R.A."/>
            <person name="Cullen D."/>
        </authorList>
    </citation>
    <scope>NUCLEOTIDE SEQUENCE [LARGE SCALE GENOMIC DNA]</scope>
    <source>
        <strain evidence="9 10">11061_1 CR5-6</strain>
    </source>
</reference>
<dbReference type="STRING" id="745531.A0A0C3NYL1"/>
<comment type="subcellular location">
    <subcellularLocation>
        <location evidence="1">Nucleus</location>
    </subcellularLocation>
</comment>
<comment type="similarity">
    <text evidence="2 8">Belongs to the CGI121/TPRKB family.</text>
</comment>
<dbReference type="PANTHER" id="PTHR15840">
    <property type="entry name" value="CGI-121 FAMILY MEMBER"/>
    <property type="match status" value="1"/>
</dbReference>
<proteinExistence type="inferred from homology"/>
<dbReference type="HOGENOM" id="CLU_065847_1_2_1"/>
<organism evidence="9 10">
    <name type="scientific">Phlebiopsis gigantea (strain 11061_1 CR5-6)</name>
    <name type="common">White-rot fungus</name>
    <name type="synonym">Peniophora gigantea</name>
    <dbReference type="NCBI Taxonomy" id="745531"/>
    <lineage>
        <taxon>Eukaryota</taxon>
        <taxon>Fungi</taxon>
        <taxon>Dikarya</taxon>
        <taxon>Basidiomycota</taxon>
        <taxon>Agaricomycotina</taxon>
        <taxon>Agaricomycetes</taxon>
        <taxon>Polyporales</taxon>
        <taxon>Phanerochaetaceae</taxon>
        <taxon>Phlebiopsis</taxon>
    </lineage>
</organism>
<evidence type="ECO:0000256" key="8">
    <source>
        <dbReference type="RuleBase" id="RU004398"/>
    </source>
</evidence>
<evidence type="ECO:0000256" key="1">
    <source>
        <dbReference type="ARBA" id="ARBA00004123"/>
    </source>
</evidence>
<dbReference type="GO" id="GO:0005634">
    <property type="term" value="C:nucleus"/>
    <property type="evidence" value="ECO:0007669"/>
    <property type="project" value="UniProtKB-SubCell"/>
</dbReference>
<gene>
    <name evidence="9" type="ORF">PHLGIDRAFT_22190</name>
</gene>
<dbReference type="InterPro" id="IPR013926">
    <property type="entry name" value="CGI121/TPRKB"/>
</dbReference>
<keyword evidence="10" id="KW-1185">Reference proteome</keyword>
<dbReference type="Pfam" id="PF08617">
    <property type="entry name" value="CGI-121"/>
    <property type="match status" value="1"/>
</dbReference>
<name>A0A0C3NYL1_PHLG1</name>
<evidence type="ECO:0000256" key="2">
    <source>
        <dbReference type="ARBA" id="ARBA00005546"/>
    </source>
</evidence>
<dbReference type="Gene3D" id="3.30.2380.10">
    <property type="entry name" value="CGI121/TPRKB"/>
    <property type="match status" value="1"/>
</dbReference>
<dbReference type="GO" id="GO:0002949">
    <property type="term" value="P:tRNA threonylcarbamoyladenosine modification"/>
    <property type="evidence" value="ECO:0007669"/>
    <property type="project" value="TreeGrafter"/>
</dbReference>
<evidence type="ECO:0000256" key="3">
    <source>
        <dbReference type="ARBA" id="ARBA00015316"/>
    </source>
</evidence>
<dbReference type="EMBL" id="KN840453">
    <property type="protein sequence ID" value="KIP10554.1"/>
    <property type="molecule type" value="Genomic_DNA"/>
</dbReference>
<evidence type="ECO:0000256" key="5">
    <source>
        <dbReference type="ARBA" id="ARBA00022694"/>
    </source>
</evidence>
<dbReference type="PANTHER" id="PTHR15840:SF10">
    <property type="entry name" value="EKC_KEOPS COMPLEX SUBUNIT TPRKB"/>
    <property type="match status" value="1"/>
</dbReference>
<evidence type="ECO:0000313" key="10">
    <source>
        <dbReference type="Proteomes" id="UP000053257"/>
    </source>
</evidence>
<evidence type="ECO:0000256" key="4">
    <source>
        <dbReference type="ARBA" id="ARBA00016009"/>
    </source>
</evidence>
<evidence type="ECO:0000256" key="6">
    <source>
        <dbReference type="ARBA" id="ARBA00023242"/>
    </source>
</evidence>
<dbReference type="OrthoDB" id="329139at2759"/>
<dbReference type="Proteomes" id="UP000053257">
    <property type="component" value="Unassembled WGS sequence"/>
</dbReference>
<accession>A0A0C3NYL1</accession>
<dbReference type="InterPro" id="IPR036504">
    <property type="entry name" value="CGI121/TPRKB_sf"/>
</dbReference>
<evidence type="ECO:0000256" key="7">
    <source>
        <dbReference type="ARBA" id="ARBA00025043"/>
    </source>
</evidence>
<sequence length="199" mass="22155">MESFCYPQFPPQFTTVYVALFTEVENAAELKKRLVAASVMPGEEGDIEREAVNFAFIDARLITSALHLQTAIYHAVLAATQESLRTKTVHSEVLWTLNPSHNISEAFRRYGVSDDSKTMFVARIGAEAPQVQDKMKAVVKGKIAPFSALSMITDWAAVKKHHKLNNETAIREASRDTTREHTIVDQIVTSTVAMKSVMT</sequence>
<dbReference type="AlphaFoldDB" id="A0A0C3NYL1"/>
<dbReference type="SUPFAM" id="SSF143870">
    <property type="entry name" value="PF0523-like"/>
    <property type="match status" value="1"/>
</dbReference>
<protein>
    <recommendedName>
        <fullName evidence="4">EKC/KEOPS complex subunit CGI121</fullName>
    </recommendedName>
    <alternativeName>
        <fullName evidence="3">EKC/KEOPS complex subunit cgi121</fullName>
    </alternativeName>
</protein>
<dbReference type="GO" id="GO:0000408">
    <property type="term" value="C:EKC/KEOPS complex"/>
    <property type="evidence" value="ECO:0007669"/>
    <property type="project" value="TreeGrafter"/>
</dbReference>
<keyword evidence="5" id="KW-0819">tRNA processing</keyword>
<evidence type="ECO:0000313" key="9">
    <source>
        <dbReference type="EMBL" id="KIP10554.1"/>
    </source>
</evidence>
<comment type="function">
    <text evidence="7">Component of the EKC/KEOPS complex that is required for the formation of a threonylcarbamoyl group on adenosine at position 37 (t(6)A37) in tRNAs that read codons beginning with adenine. The complex is probably involved in the transfer of the threonylcarbamoyl moiety of threonylcarbamoyl-AMP (TC-AMP) to the N6 group of A37. CGI121 acts as an allosteric effector that regulates the t(6)A activity of the complex. The EKC/KEOPS complex also promotes both telomere uncapping and telomere elongation. The complex is required for efficient recruitment of transcriptional coactivators. CGI121 is not required for tRNA modification.</text>
</comment>